<accession>A4CBX1</accession>
<proteinExistence type="predicted"/>
<dbReference type="OrthoDB" id="6316135at2"/>
<comment type="caution">
    <text evidence="2">The sequence shown here is derived from an EMBL/GenBank/DDBJ whole genome shotgun (WGS) entry which is preliminary data.</text>
</comment>
<sequence>MNTLKSNNRLILAIAFGAIALAPILALVIAELLTATLNCVVREAGPTNCLMFGVDIGNILALLYVAGWAGLLTLPTAGVASMILYKKAIDARRQEK</sequence>
<reference evidence="2 3" key="1">
    <citation type="submission" date="2006-02" db="EMBL/GenBank/DDBJ databases">
        <authorList>
            <person name="Moran M.A."/>
            <person name="Kjelleberg S."/>
            <person name="Egan S."/>
            <person name="Saunders N."/>
            <person name="Thomas T."/>
            <person name="Ferriera S."/>
            <person name="Johnson J."/>
            <person name="Kravitz S."/>
            <person name="Halpern A."/>
            <person name="Remington K."/>
            <person name="Beeson K."/>
            <person name="Tran B."/>
            <person name="Rogers Y.-H."/>
            <person name="Friedman R."/>
            <person name="Venter J.C."/>
        </authorList>
    </citation>
    <scope>NUCLEOTIDE SEQUENCE [LARGE SCALE GENOMIC DNA]</scope>
    <source>
        <strain evidence="2 3">D2</strain>
    </source>
</reference>
<evidence type="ECO:0000313" key="3">
    <source>
        <dbReference type="Proteomes" id="UP000006201"/>
    </source>
</evidence>
<feature type="transmembrane region" description="Helical" evidence="1">
    <location>
        <begin position="61"/>
        <end position="85"/>
    </location>
</feature>
<evidence type="ECO:0000313" key="2">
    <source>
        <dbReference type="EMBL" id="EAR27858.1"/>
    </source>
</evidence>
<keyword evidence="1" id="KW-1133">Transmembrane helix</keyword>
<dbReference type="eggNOG" id="ENOG5031VAB">
    <property type="taxonomic scope" value="Bacteria"/>
</dbReference>
<organism evidence="2 3">
    <name type="scientific">Pseudoalteromonas tunicata D2</name>
    <dbReference type="NCBI Taxonomy" id="87626"/>
    <lineage>
        <taxon>Bacteria</taxon>
        <taxon>Pseudomonadati</taxon>
        <taxon>Pseudomonadota</taxon>
        <taxon>Gammaproteobacteria</taxon>
        <taxon>Alteromonadales</taxon>
        <taxon>Pseudoalteromonadaceae</taxon>
        <taxon>Pseudoalteromonas</taxon>
    </lineage>
</organism>
<dbReference type="Proteomes" id="UP000006201">
    <property type="component" value="Unassembled WGS sequence"/>
</dbReference>
<evidence type="ECO:0000256" key="1">
    <source>
        <dbReference type="SAM" id="Phobius"/>
    </source>
</evidence>
<dbReference type="EMBL" id="AAOH01000005">
    <property type="protein sequence ID" value="EAR27858.1"/>
    <property type="molecule type" value="Genomic_DNA"/>
</dbReference>
<keyword evidence="1" id="KW-0472">Membrane</keyword>
<keyword evidence="1" id="KW-0812">Transmembrane</keyword>
<gene>
    <name evidence="2" type="ORF">PTD2_18590</name>
</gene>
<dbReference type="HOGENOM" id="CLU_2357606_0_0_6"/>
<protein>
    <submittedName>
        <fullName evidence="2">Uncharacterized protein</fullName>
    </submittedName>
</protein>
<dbReference type="AlphaFoldDB" id="A4CBX1"/>
<name>A4CBX1_9GAMM</name>
<dbReference type="RefSeq" id="WP_009839690.1">
    <property type="nucleotide sequence ID" value="NZ_CH959301.1"/>
</dbReference>
<keyword evidence="3" id="KW-1185">Reference proteome</keyword>